<dbReference type="AlphaFoldDB" id="A0A417Z321"/>
<dbReference type="RefSeq" id="WP_118914401.1">
    <property type="nucleotide sequence ID" value="NZ_CBCRVH010000016.1"/>
</dbReference>
<dbReference type="InterPro" id="IPR010099">
    <property type="entry name" value="SDR39U1"/>
</dbReference>
<dbReference type="InterPro" id="IPR013549">
    <property type="entry name" value="DUF1731"/>
</dbReference>
<evidence type="ECO:0000259" key="3">
    <source>
        <dbReference type="Pfam" id="PF08338"/>
    </source>
</evidence>
<dbReference type="NCBIfam" id="TIGR01777">
    <property type="entry name" value="yfcH"/>
    <property type="match status" value="1"/>
</dbReference>
<name>A0A417Z321_9MICO</name>
<dbReference type="Proteomes" id="UP000285376">
    <property type="component" value="Unassembled WGS sequence"/>
</dbReference>
<accession>A0A417Z321</accession>
<proteinExistence type="inferred from homology"/>
<sequence>MNSGVIVMAGASGFMGRRLQEAFRRDGFEVRTIGRGAQNDAQWDDDLAPVLDGADALLNLAGRSVSCRYTKKTADEIFSSRTETTRSLGEALARCPNPPIVWLNASTGTIYRDARDRPQDEADGELGTGFSVSVARAWECELFDAPTSVRKVALRTSIVLGADGGALSPLINLARVGFSGPQGDGDQVFSWIHLDDVYGAVRHIMADDRIAGPVNLASPHPVRNRTLTAAVRRHFAGRLPDRGVPLPRWSLEFGGRVIRTEPELVLKSRWVEPGVLTATGYGFAFPGLDEALADIAKETPRGLLRVQLG</sequence>
<comment type="similarity">
    <text evidence="1">Belongs to the NAD(P)-dependent epimerase/dehydratase family. SDR39U1 subfamily.</text>
</comment>
<dbReference type="SUPFAM" id="SSF51735">
    <property type="entry name" value="NAD(P)-binding Rossmann-fold domains"/>
    <property type="match status" value="1"/>
</dbReference>
<dbReference type="EMBL" id="QWLM01000016">
    <property type="protein sequence ID" value="RHW44506.1"/>
    <property type="molecule type" value="Genomic_DNA"/>
</dbReference>
<evidence type="ECO:0000313" key="5">
    <source>
        <dbReference type="Proteomes" id="UP000285376"/>
    </source>
</evidence>
<dbReference type="PANTHER" id="PTHR11092">
    <property type="entry name" value="SUGAR NUCLEOTIDE EPIMERASE RELATED"/>
    <property type="match status" value="1"/>
</dbReference>
<comment type="caution">
    <text evidence="4">The sequence shown here is derived from an EMBL/GenBank/DDBJ whole genome shotgun (WGS) entry which is preliminary data.</text>
</comment>
<organism evidence="4 5">
    <name type="scientific">Dermacoccus abyssi</name>
    <dbReference type="NCBI Taxonomy" id="322596"/>
    <lineage>
        <taxon>Bacteria</taxon>
        <taxon>Bacillati</taxon>
        <taxon>Actinomycetota</taxon>
        <taxon>Actinomycetes</taxon>
        <taxon>Micrococcales</taxon>
        <taxon>Dermacoccaceae</taxon>
        <taxon>Dermacoccus</taxon>
    </lineage>
</organism>
<dbReference type="Gene3D" id="3.40.50.720">
    <property type="entry name" value="NAD(P)-binding Rossmann-like Domain"/>
    <property type="match status" value="1"/>
</dbReference>
<dbReference type="Pfam" id="PF01370">
    <property type="entry name" value="Epimerase"/>
    <property type="match status" value="1"/>
</dbReference>
<reference evidence="4 5" key="1">
    <citation type="submission" date="2018-08" db="EMBL/GenBank/DDBJ databases">
        <title>Whole genome sequence analysis of Dermacoccus abyssi bacteria isolated from Deep Mariana trench Micromonospora spp reveals genes involved in the environmental adaptation and production of secondary metabolites.</title>
        <authorList>
            <person name="Abdel-Mageed W.M."/>
            <person name="Lehri B."/>
            <person name="Nouioui I."/>
            <person name="Goodfellow I."/>
            <person name="Jaspars M."/>
            <person name="Karlyshev A."/>
        </authorList>
    </citation>
    <scope>NUCLEOTIDE SEQUENCE [LARGE SCALE GENOMIC DNA]</scope>
    <source>
        <strain evidence="4 5">MT1.1</strain>
    </source>
</reference>
<dbReference type="Pfam" id="PF08338">
    <property type="entry name" value="DUF1731"/>
    <property type="match status" value="1"/>
</dbReference>
<evidence type="ECO:0000259" key="2">
    <source>
        <dbReference type="Pfam" id="PF01370"/>
    </source>
</evidence>
<feature type="domain" description="DUF1731" evidence="3">
    <location>
        <begin position="247"/>
        <end position="295"/>
    </location>
</feature>
<evidence type="ECO:0000256" key="1">
    <source>
        <dbReference type="ARBA" id="ARBA00009353"/>
    </source>
</evidence>
<dbReference type="InterPro" id="IPR036291">
    <property type="entry name" value="NAD(P)-bd_dom_sf"/>
</dbReference>
<gene>
    <name evidence="4" type="ORF">D1832_12345</name>
</gene>
<evidence type="ECO:0000313" key="4">
    <source>
        <dbReference type="EMBL" id="RHW44506.1"/>
    </source>
</evidence>
<dbReference type="InterPro" id="IPR001509">
    <property type="entry name" value="Epimerase_deHydtase"/>
</dbReference>
<protein>
    <submittedName>
        <fullName evidence="4">TIGR01777 family protein</fullName>
    </submittedName>
</protein>
<dbReference type="PANTHER" id="PTHR11092:SF0">
    <property type="entry name" value="EPIMERASE FAMILY PROTEIN SDR39U1"/>
    <property type="match status" value="1"/>
</dbReference>
<feature type="domain" description="NAD-dependent epimerase/dehydratase" evidence="2">
    <location>
        <begin position="6"/>
        <end position="207"/>
    </location>
</feature>